<protein>
    <recommendedName>
        <fullName evidence="7">UDP-N-acetylmuramoyl-L-alanyl-D-glutamate--2,6-diaminopimelate ligase</fullName>
        <ecNumber evidence="7">6.3.2.13</ecNumber>
    </recommendedName>
    <alternativeName>
        <fullName evidence="7">Meso-A2pm-adding enzyme</fullName>
    </alternativeName>
    <alternativeName>
        <fullName evidence="7">Meso-diaminopimelate-adding enzyme</fullName>
    </alternativeName>
    <alternativeName>
        <fullName evidence="7">UDP-MurNAc-L-Ala-D-Glu:meso-diaminopimelate ligase</fullName>
    </alternativeName>
    <alternativeName>
        <fullName evidence="7">UDP-MurNAc-tripeptide synthetase</fullName>
    </alternativeName>
    <alternativeName>
        <fullName evidence="7">UDP-N-acetylmuramyl-tripeptide synthetase</fullName>
    </alternativeName>
</protein>
<keyword evidence="3 7" id="KW-0133">Cell shape</keyword>
<feature type="binding site" evidence="7">
    <location>
        <position position="460"/>
    </location>
    <ligand>
        <name>meso-2,6-diaminopimelate</name>
        <dbReference type="ChEBI" id="CHEBI:57791"/>
    </ligand>
</feature>
<sequence length="487" mass="53583">MQLLQNIVKDVMVLKSIGPLDVQIEAITFDSRQVREGVAFVAVRGVQADGHAYISKAVESKAAAIVCEVLPEEINEDVAYIQVTDSAQALGMMASAFYGHPSRKLKLVGVTGTNGKTTSVTLLHKLFRELGYHVGMLSTVQNQIDETVIPSTHTTPDAVSLNALLDQMVQAGCAYCFMEVSSHAMVQKRVAGLTFAGGVFTNITHDHLDYHNTFEEYIKAKKSFFDMLPAKAFALVNADDKRGSVMVQNTKASVHEFSLRKATEFKARILDNTLQGLHLEVDGHEIWCRLIGAFNAYNLLGVYAAATLLGEDPVEVLTVLSNLETAAGRFDYVVSESQITGIVDYAHTPDALENVLNTIQQIRNPNQKVITVVGCGGNRDATKRPVMADLACKLSDKVILTSDNPRFEEPQAILEDMQKGVKPLDYKKTLSVLDRREAIRTACMLAEPNDIILVAGKGHETYQEVKGVKYPFDDKQVLYETFQQLGK</sequence>
<evidence type="ECO:0000313" key="12">
    <source>
        <dbReference type="EMBL" id="MFD2245659.1"/>
    </source>
</evidence>
<feature type="binding site" evidence="7">
    <location>
        <position position="456"/>
    </location>
    <ligand>
        <name>meso-2,6-diaminopimelate</name>
        <dbReference type="ChEBI" id="CHEBI:57791"/>
    </ligand>
</feature>
<dbReference type="NCBIfam" id="TIGR01085">
    <property type="entry name" value="murE"/>
    <property type="match status" value="1"/>
</dbReference>
<keyword evidence="7" id="KW-0067">ATP-binding</keyword>
<feature type="binding site" evidence="7">
    <location>
        <position position="379"/>
    </location>
    <ligand>
        <name>meso-2,6-diaminopimelate</name>
        <dbReference type="ChEBI" id="CHEBI:57791"/>
    </ligand>
</feature>
<evidence type="ECO:0000256" key="3">
    <source>
        <dbReference type="ARBA" id="ARBA00022960"/>
    </source>
</evidence>
<dbReference type="PANTHER" id="PTHR23135">
    <property type="entry name" value="MUR LIGASE FAMILY MEMBER"/>
    <property type="match status" value="1"/>
</dbReference>
<dbReference type="Gene3D" id="3.40.1190.10">
    <property type="entry name" value="Mur-like, catalytic domain"/>
    <property type="match status" value="1"/>
</dbReference>
<keyword evidence="2 7" id="KW-0132">Cell division</keyword>
<keyword evidence="4 7" id="KW-0573">Peptidoglycan synthesis</keyword>
<feature type="binding site" evidence="7">
    <location>
        <begin position="112"/>
        <end position="118"/>
    </location>
    <ligand>
        <name>ATP</name>
        <dbReference type="ChEBI" id="CHEBI:30616"/>
    </ligand>
</feature>
<comment type="cofactor">
    <cofactor evidence="7">
        <name>Mg(2+)</name>
        <dbReference type="ChEBI" id="CHEBI:18420"/>
    </cofactor>
</comment>
<evidence type="ECO:0000256" key="1">
    <source>
        <dbReference type="ARBA" id="ARBA00005898"/>
    </source>
</evidence>
<dbReference type="InterPro" id="IPR036615">
    <property type="entry name" value="Mur_ligase_C_dom_sf"/>
</dbReference>
<dbReference type="InterPro" id="IPR004101">
    <property type="entry name" value="Mur_ligase_C"/>
</dbReference>
<evidence type="ECO:0000256" key="5">
    <source>
        <dbReference type="ARBA" id="ARBA00023306"/>
    </source>
</evidence>
<dbReference type="Gene3D" id="3.40.1390.10">
    <property type="entry name" value="MurE/MurF, N-terminal domain"/>
    <property type="match status" value="1"/>
</dbReference>
<dbReference type="SUPFAM" id="SSF53244">
    <property type="entry name" value="MurD-like peptide ligases, peptide-binding domain"/>
    <property type="match status" value="1"/>
</dbReference>
<evidence type="ECO:0000256" key="7">
    <source>
        <dbReference type="HAMAP-Rule" id="MF_00208"/>
    </source>
</evidence>
<keyword evidence="6 7" id="KW-0961">Cell wall biogenesis/degradation</keyword>
<dbReference type="Pfam" id="PF02875">
    <property type="entry name" value="Mur_ligase_C"/>
    <property type="match status" value="1"/>
</dbReference>
<feature type="domain" description="Mur ligase central" evidence="11">
    <location>
        <begin position="110"/>
        <end position="306"/>
    </location>
</feature>
<dbReference type="EC" id="6.3.2.13" evidence="7"/>
<feature type="binding site" evidence="7">
    <location>
        <position position="189"/>
    </location>
    <ligand>
        <name>UDP-N-acetyl-alpha-D-muramoyl-L-alanyl-D-glutamate</name>
        <dbReference type="ChEBI" id="CHEBI:83900"/>
    </ligand>
</feature>
<dbReference type="NCBIfam" id="NF001126">
    <property type="entry name" value="PRK00139.1-4"/>
    <property type="match status" value="1"/>
</dbReference>
<feature type="short sequence motif" description="Meso-diaminopimelate recognition motif" evidence="7">
    <location>
        <begin position="403"/>
        <end position="406"/>
    </location>
</feature>
<evidence type="ECO:0000313" key="13">
    <source>
        <dbReference type="Proteomes" id="UP001597374"/>
    </source>
</evidence>
<dbReference type="GO" id="GO:0008765">
    <property type="term" value="F:UDP-N-acetylmuramoylalanyl-D-glutamate-2,6-diaminopimelate ligase activity"/>
    <property type="evidence" value="ECO:0007669"/>
    <property type="project" value="UniProtKB-EC"/>
</dbReference>
<feature type="binding site" evidence="7">
    <location>
        <position position="181"/>
    </location>
    <ligand>
        <name>UDP-N-acetyl-alpha-D-muramoyl-L-alanyl-D-glutamate</name>
        <dbReference type="ChEBI" id="CHEBI:83900"/>
    </ligand>
</feature>
<organism evidence="12 13">
    <name type="scientific">Pontibacter ruber</name>
    <dbReference type="NCBI Taxonomy" id="1343895"/>
    <lineage>
        <taxon>Bacteria</taxon>
        <taxon>Pseudomonadati</taxon>
        <taxon>Bacteroidota</taxon>
        <taxon>Cytophagia</taxon>
        <taxon>Cytophagales</taxon>
        <taxon>Hymenobacteraceae</taxon>
        <taxon>Pontibacter</taxon>
    </lineage>
</organism>
<dbReference type="InterPro" id="IPR013221">
    <property type="entry name" value="Mur_ligase_cen"/>
</dbReference>
<feature type="modified residue" description="N6-carboxylysine" evidence="7">
    <location>
        <position position="221"/>
    </location>
</feature>
<accession>A0ABW5CUV2</accession>
<keyword evidence="7" id="KW-0547">Nucleotide-binding</keyword>
<feature type="binding site" evidence="7">
    <location>
        <position position="187"/>
    </location>
    <ligand>
        <name>UDP-N-acetyl-alpha-D-muramoyl-L-alanyl-D-glutamate</name>
        <dbReference type="ChEBI" id="CHEBI:83900"/>
    </ligand>
</feature>
<feature type="binding site" evidence="7">
    <location>
        <begin position="403"/>
        <end position="406"/>
    </location>
    <ligand>
        <name>meso-2,6-diaminopimelate</name>
        <dbReference type="ChEBI" id="CHEBI:57791"/>
    </ligand>
</feature>
<dbReference type="EMBL" id="JBHUIM010000001">
    <property type="protein sequence ID" value="MFD2245659.1"/>
    <property type="molecule type" value="Genomic_DNA"/>
</dbReference>
<evidence type="ECO:0000259" key="9">
    <source>
        <dbReference type="Pfam" id="PF01225"/>
    </source>
</evidence>
<evidence type="ECO:0000256" key="8">
    <source>
        <dbReference type="RuleBase" id="RU004135"/>
    </source>
</evidence>
<evidence type="ECO:0000256" key="6">
    <source>
        <dbReference type="ARBA" id="ARBA00023316"/>
    </source>
</evidence>
<dbReference type="InterPro" id="IPR035911">
    <property type="entry name" value="MurE/MurF_N"/>
</dbReference>
<dbReference type="Gene3D" id="3.90.190.20">
    <property type="entry name" value="Mur ligase, C-terminal domain"/>
    <property type="match status" value="1"/>
</dbReference>
<comment type="pathway">
    <text evidence="7 8">Cell wall biogenesis; peptidoglycan biosynthesis.</text>
</comment>
<comment type="PTM">
    <text evidence="7">Carboxylation is probably crucial for Mg(2+) binding and, consequently, for the gamma-phosphate positioning of ATP.</text>
</comment>
<keyword evidence="7" id="KW-0460">Magnesium</keyword>
<keyword evidence="13" id="KW-1185">Reference proteome</keyword>
<dbReference type="HAMAP" id="MF_00208">
    <property type="entry name" value="MurE"/>
    <property type="match status" value="1"/>
</dbReference>
<dbReference type="InterPro" id="IPR005761">
    <property type="entry name" value="UDP-N-AcMur-Glu-dNH2Pim_ligase"/>
</dbReference>
<name>A0ABW5CUV2_9BACT</name>
<dbReference type="Proteomes" id="UP001597374">
    <property type="component" value="Unassembled WGS sequence"/>
</dbReference>
<evidence type="ECO:0000259" key="10">
    <source>
        <dbReference type="Pfam" id="PF02875"/>
    </source>
</evidence>
<feature type="domain" description="Mur ligase C-terminal" evidence="10">
    <location>
        <begin position="328"/>
        <end position="458"/>
    </location>
</feature>
<comment type="subcellular location">
    <subcellularLocation>
        <location evidence="7 8">Cytoplasm</location>
    </subcellularLocation>
</comment>
<dbReference type="InterPro" id="IPR036565">
    <property type="entry name" value="Mur-like_cat_sf"/>
</dbReference>
<gene>
    <name evidence="7" type="primary">murE</name>
    <name evidence="12" type="ORF">ACFSKP_05300</name>
</gene>
<feature type="binding site" evidence="7">
    <location>
        <begin position="154"/>
        <end position="155"/>
    </location>
    <ligand>
        <name>UDP-N-acetyl-alpha-D-muramoyl-L-alanyl-D-glutamate</name>
        <dbReference type="ChEBI" id="CHEBI:83900"/>
    </ligand>
</feature>
<dbReference type="Pfam" id="PF08245">
    <property type="entry name" value="Mur_ligase_M"/>
    <property type="match status" value="1"/>
</dbReference>
<keyword evidence="5 7" id="KW-0131">Cell cycle</keyword>
<evidence type="ECO:0000256" key="4">
    <source>
        <dbReference type="ARBA" id="ARBA00022984"/>
    </source>
</evidence>
<feature type="binding site" evidence="7">
    <location>
        <position position="31"/>
    </location>
    <ligand>
        <name>UDP-N-acetyl-alpha-D-muramoyl-L-alanyl-D-glutamate</name>
        <dbReference type="ChEBI" id="CHEBI:83900"/>
    </ligand>
</feature>
<proteinExistence type="inferred from homology"/>
<comment type="function">
    <text evidence="7">Catalyzes the addition of meso-diaminopimelic acid to the nucleotide precursor UDP-N-acetylmuramoyl-L-alanyl-D-glutamate (UMAG) in the biosynthesis of bacterial cell-wall peptidoglycan.</text>
</comment>
<comment type="catalytic activity">
    <reaction evidence="7">
        <text>UDP-N-acetyl-alpha-D-muramoyl-L-alanyl-D-glutamate + meso-2,6-diaminopimelate + ATP = UDP-N-acetyl-alpha-D-muramoyl-L-alanyl-gamma-D-glutamyl-meso-2,6-diaminopimelate + ADP + phosphate + H(+)</text>
        <dbReference type="Rhea" id="RHEA:23676"/>
        <dbReference type="ChEBI" id="CHEBI:15378"/>
        <dbReference type="ChEBI" id="CHEBI:30616"/>
        <dbReference type="ChEBI" id="CHEBI:43474"/>
        <dbReference type="ChEBI" id="CHEBI:57791"/>
        <dbReference type="ChEBI" id="CHEBI:83900"/>
        <dbReference type="ChEBI" id="CHEBI:83905"/>
        <dbReference type="ChEBI" id="CHEBI:456216"/>
        <dbReference type="EC" id="6.3.2.13"/>
    </reaction>
</comment>
<dbReference type="PANTHER" id="PTHR23135:SF4">
    <property type="entry name" value="UDP-N-ACETYLMURAMOYL-L-ALANYL-D-GLUTAMATE--2,6-DIAMINOPIMELATE LIGASE MURE HOMOLOG, CHLOROPLASTIC"/>
    <property type="match status" value="1"/>
</dbReference>
<dbReference type="SUPFAM" id="SSF53623">
    <property type="entry name" value="MurD-like peptide ligases, catalytic domain"/>
    <property type="match status" value="1"/>
</dbReference>
<keyword evidence="7 12" id="KW-0436">Ligase</keyword>
<dbReference type="Pfam" id="PF01225">
    <property type="entry name" value="Mur_ligase"/>
    <property type="match status" value="1"/>
</dbReference>
<comment type="caution">
    <text evidence="12">The sequence shown here is derived from an EMBL/GenBank/DDBJ whole genome shotgun (WGS) entry which is preliminary data.</text>
</comment>
<reference evidence="13" key="1">
    <citation type="journal article" date="2019" name="Int. J. Syst. Evol. Microbiol.">
        <title>The Global Catalogue of Microorganisms (GCM) 10K type strain sequencing project: providing services to taxonomists for standard genome sequencing and annotation.</title>
        <authorList>
            <consortium name="The Broad Institute Genomics Platform"/>
            <consortium name="The Broad Institute Genome Sequencing Center for Infectious Disease"/>
            <person name="Wu L."/>
            <person name="Ma J."/>
        </authorList>
    </citation>
    <scope>NUCLEOTIDE SEQUENCE [LARGE SCALE GENOMIC DNA]</scope>
    <source>
        <strain evidence="13">CGMCC 4.1782</strain>
    </source>
</reference>
<comment type="caution">
    <text evidence="7">Lacks conserved residue(s) required for the propagation of feature annotation.</text>
</comment>
<dbReference type="RefSeq" id="WP_250427315.1">
    <property type="nucleotide sequence ID" value="NZ_JALPRR010000001.1"/>
</dbReference>
<evidence type="ECO:0000259" key="11">
    <source>
        <dbReference type="Pfam" id="PF08245"/>
    </source>
</evidence>
<comment type="similarity">
    <text evidence="1 7">Belongs to the MurCDEF family. MurE subfamily.</text>
</comment>
<dbReference type="SUPFAM" id="SSF63418">
    <property type="entry name" value="MurE/MurF N-terminal domain"/>
    <property type="match status" value="1"/>
</dbReference>
<feature type="domain" description="Mur ligase N-terminal catalytic" evidence="9">
    <location>
        <begin position="24"/>
        <end position="98"/>
    </location>
</feature>
<evidence type="ECO:0000256" key="2">
    <source>
        <dbReference type="ARBA" id="ARBA00022618"/>
    </source>
</evidence>
<dbReference type="InterPro" id="IPR000713">
    <property type="entry name" value="Mur_ligase_N"/>
</dbReference>
<keyword evidence="7" id="KW-0963">Cytoplasm</keyword>